<evidence type="ECO:0000313" key="1">
    <source>
        <dbReference type="EMBL" id="QTA92540.1"/>
    </source>
</evidence>
<accession>A0A975BVF1</accession>
<keyword evidence="2" id="KW-1185">Reference proteome</keyword>
<dbReference type="KEGG" id="dmm:dnm_086230"/>
<proteinExistence type="predicted"/>
<dbReference type="EMBL" id="CP061800">
    <property type="protein sequence ID" value="QTA92540.1"/>
    <property type="molecule type" value="Genomic_DNA"/>
</dbReference>
<sequence length="43" mass="5065">MHNDIRCVKIFHFSKSSENVKRNSVCFLHNAYGIIFFANHLII</sequence>
<evidence type="ECO:0000313" key="2">
    <source>
        <dbReference type="Proteomes" id="UP000663722"/>
    </source>
</evidence>
<name>A0A975BVF1_9BACT</name>
<gene>
    <name evidence="1" type="ORF">dnm_086230</name>
</gene>
<reference evidence="1" key="1">
    <citation type="journal article" date="2021" name="Microb. Physiol.">
        <title>Proteogenomic Insights into the Physiology of Marine, Sulfate-Reducing, Filamentous Desulfonema limicola and Desulfonema magnum.</title>
        <authorList>
            <person name="Schnaars V."/>
            <person name="Wohlbrand L."/>
            <person name="Scheve S."/>
            <person name="Hinrichs C."/>
            <person name="Reinhardt R."/>
            <person name="Rabus R."/>
        </authorList>
    </citation>
    <scope>NUCLEOTIDE SEQUENCE</scope>
    <source>
        <strain evidence="1">4be13</strain>
    </source>
</reference>
<protein>
    <submittedName>
        <fullName evidence="1">Uncharacterized protein</fullName>
    </submittedName>
</protein>
<organism evidence="1 2">
    <name type="scientific">Desulfonema magnum</name>
    <dbReference type="NCBI Taxonomy" id="45655"/>
    <lineage>
        <taxon>Bacteria</taxon>
        <taxon>Pseudomonadati</taxon>
        <taxon>Thermodesulfobacteriota</taxon>
        <taxon>Desulfobacteria</taxon>
        <taxon>Desulfobacterales</taxon>
        <taxon>Desulfococcaceae</taxon>
        <taxon>Desulfonema</taxon>
    </lineage>
</organism>
<dbReference type="Proteomes" id="UP000663722">
    <property type="component" value="Chromosome"/>
</dbReference>
<dbReference type="AlphaFoldDB" id="A0A975BVF1"/>